<accession>A0A9D4QIN5</accession>
<gene>
    <name evidence="2" type="ORF">HPB52_006266</name>
</gene>
<dbReference type="PANTHER" id="PTHR33327:SF3">
    <property type="entry name" value="RNA-DIRECTED DNA POLYMERASE"/>
    <property type="match status" value="1"/>
</dbReference>
<evidence type="ECO:0000259" key="1">
    <source>
        <dbReference type="Pfam" id="PF23055"/>
    </source>
</evidence>
<keyword evidence="3" id="KW-1185">Reference proteome</keyword>
<sequence>MDEAMNDRPTITVEGIAMVQIHLPSLWPENPAAWFTHAEAIYDLRHITWQRAKFFHAVSALTTEVVQELPDVDVPHDTTHMTTLKRRCCTTSLVSVRRRLRQFLNEEELGERTTLEFLRRMRRLLNRQSRLEQVIDDHAVTITALRSPPHPRRRDRDCPSRGFLLGLAPVLVLGDAHTGGITATSVPVHVNVVPLAAGREICRRATDGGR</sequence>
<dbReference type="InterPro" id="IPR055469">
    <property type="entry name" value="DUF7041"/>
</dbReference>
<proteinExistence type="predicted"/>
<name>A0A9D4QIN5_RHISA</name>
<dbReference type="Proteomes" id="UP000821837">
    <property type="component" value="Chromosome 1"/>
</dbReference>
<evidence type="ECO:0000313" key="2">
    <source>
        <dbReference type="EMBL" id="KAH7982645.1"/>
    </source>
</evidence>
<dbReference type="Pfam" id="PF23055">
    <property type="entry name" value="DUF7041"/>
    <property type="match status" value="1"/>
</dbReference>
<comment type="caution">
    <text evidence="2">The sequence shown here is derived from an EMBL/GenBank/DDBJ whole genome shotgun (WGS) entry which is preliminary data.</text>
</comment>
<dbReference type="PANTHER" id="PTHR33327">
    <property type="entry name" value="ENDONUCLEASE"/>
    <property type="match status" value="1"/>
</dbReference>
<evidence type="ECO:0000313" key="3">
    <source>
        <dbReference type="Proteomes" id="UP000821837"/>
    </source>
</evidence>
<reference evidence="2" key="1">
    <citation type="journal article" date="2020" name="Cell">
        <title>Large-Scale Comparative Analyses of Tick Genomes Elucidate Their Genetic Diversity and Vector Capacities.</title>
        <authorList>
            <consortium name="Tick Genome and Microbiome Consortium (TIGMIC)"/>
            <person name="Jia N."/>
            <person name="Wang J."/>
            <person name="Shi W."/>
            <person name="Du L."/>
            <person name="Sun Y."/>
            <person name="Zhan W."/>
            <person name="Jiang J.F."/>
            <person name="Wang Q."/>
            <person name="Zhang B."/>
            <person name="Ji P."/>
            <person name="Bell-Sakyi L."/>
            <person name="Cui X.M."/>
            <person name="Yuan T.T."/>
            <person name="Jiang B.G."/>
            <person name="Yang W.F."/>
            <person name="Lam T.T."/>
            <person name="Chang Q.C."/>
            <person name="Ding S.J."/>
            <person name="Wang X.J."/>
            <person name="Zhu J.G."/>
            <person name="Ruan X.D."/>
            <person name="Zhao L."/>
            <person name="Wei J.T."/>
            <person name="Ye R.Z."/>
            <person name="Que T.C."/>
            <person name="Du C.H."/>
            <person name="Zhou Y.H."/>
            <person name="Cheng J.X."/>
            <person name="Dai P.F."/>
            <person name="Guo W.B."/>
            <person name="Han X.H."/>
            <person name="Huang E.J."/>
            <person name="Li L.F."/>
            <person name="Wei W."/>
            <person name="Gao Y.C."/>
            <person name="Liu J.Z."/>
            <person name="Shao H.Z."/>
            <person name="Wang X."/>
            <person name="Wang C.C."/>
            <person name="Yang T.C."/>
            <person name="Huo Q.B."/>
            <person name="Li W."/>
            <person name="Chen H.Y."/>
            <person name="Chen S.E."/>
            <person name="Zhou L.G."/>
            <person name="Ni X.B."/>
            <person name="Tian J.H."/>
            <person name="Sheng Y."/>
            <person name="Liu T."/>
            <person name="Pan Y.S."/>
            <person name="Xia L.Y."/>
            <person name="Li J."/>
            <person name="Zhao F."/>
            <person name="Cao W.C."/>
        </authorList>
    </citation>
    <scope>NUCLEOTIDE SEQUENCE</scope>
    <source>
        <strain evidence="2">Rsan-2018</strain>
    </source>
</reference>
<protein>
    <recommendedName>
        <fullName evidence="1">DUF7041 domain-containing protein</fullName>
    </recommendedName>
</protein>
<dbReference type="VEuPathDB" id="VectorBase:RSAN_048748"/>
<dbReference type="EMBL" id="JABSTV010001245">
    <property type="protein sequence ID" value="KAH7982645.1"/>
    <property type="molecule type" value="Genomic_DNA"/>
</dbReference>
<dbReference type="VEuPathDB" id="VectorBase:RSAN_058397"/>
<feature type="domain" description="DUF7041" evidence="1">
    <location>
        <begin position="23"/>
        <end position="104"/>
    </location>
</feature>
<reference evidence="2" key="2">
    <citation type="submission" date="2021-09" db="EMBL/GenBank/DDBJ databases">
        <authorList>
            <person name="Jia N."/>
            <person name="Wang J."/>
            <person name="Shi W."/>
            <person name="Du L."/>
            <person name="Sun Y."/>
            <person name="Zhan W."/>
            <person name="Jiang J."/>
            <person name="Wang Q."/>
            <person name="Zhang B."/>
            <person name="Ji P."/>
            <person name="Sakyi L.B."/>
            <person name="Cui X."/>
            <person name="Yuan T."/>
            <person name="Jiang B."/>
            <person name="Yang W."/>
            <person name="Lam T.T.-Y."/>
            <person name="Chang Q."/>
            <person name="Ding S."/>
            <person name="Wang X."/>
            <person name="Zhu J."/>
            <person name="Ruan X."/>
            <person name="Zhao L."/>
            <person name="Wei J."/>
            <person name="Que T."/>
            <person name="Du C."/>
            <person name="Cheng J."/>
            <person name="Dai P."/>
            <person name="Han X."/>
            <person name="Huang E."/>
            <person name="Gao Y."/>
            <person name="Liu J."/>
            <person name="Shao H."/>
            <person name="Ye R."/>
            <person name="Li L."/>
            <person name="Wei W."/>
            <person name="Wang X."/>
            <person name="Wang C."/>
            <person name="Huo Q."/>
            <person name="Li W."/>
            <person name="Guo W."/>
            <person name="Chen H."/>
            <person name="Chen S."/>
            <person name="Zhou L."/>
            <person name="Zhou L."/>
            <person name="Ni X."/>
            <person name="Tian J."/>
            <person name="Zhou Y."/>
            <person name="Sheng Y."/>
            <person name="Liu T."/>
            <person name="Pan Y."/>
            <person name="Xia L."/>
            <person name="Li J."/>
            <person name="Zhao F."/>
            <person name="Cao W."/>
        </authorList>
    </citation>
    <scope>NUCLEOTIDE SEQUENCE</scope>
    <source>
        <strain evidence="2">Rsan-2018</strain>
        <tissue evidence="2">Larvae</tissue>
    </source>
</reference>
<dbReference type="AlphaFoldDB" id="A0A9D4QIN5"/>
<organism evidence="2 3">
    <name type="scientific">Rhipicephalus sanguineus</name>
    <name type="common">Brown dog tick</name>
    <name type="synonym">Ixodes sanguineus</name>
    <dbReference type="NCBI Taxonomy" id="34632"/>
    <lineage>
        <taxon>Eukaryota</taxon>
        <taxon>Metazoa</taxon>
        <taxon>Ecdysozoa</taxon>
        <taxon>Arthropoda</taxon>
        <taxon>Chelicerata</taxon>
        <taxon>Arachnida</taxon>
        <taxon>Acari</taxon>
        <taxon>Parasitiformes</taxon>
        <taxon>Ixodida</taxon>
        <taxon>Ixodoidea</taxon>
        <taxon>Ixodidae</taxon>
        <taxon>Rhipicephalinae</taxon>
        <taxon>Rhipicephalus</taxon>
        <taxon>Rhipicephalus</taxon>
    </lineage>
</organism>